<evidence type="ECO:0000313" key="1">
    <source>
        <dbReference type="EMBL" id="JAD47195.1"/>
    </source>
</evidence>
<name>A0A0A9AE16_ARUDO</name>
<dbReference type="AlphaFoldDB" id="A0A0A9AE16"/>
<accession>A0A0A9AE16</accession>
<reference evidence="1" key="2">
    <citation type="journal article" date="2015" name="Data Brief">
        <title>Shoot transcriptome of the giant reed, Arundo donax.</title>
        <authorList>
            <person name="Barrero R.A."/>
            <person name="Guerrero F.D."/>
            <person name="Moolhuijzen P."/>
            <person name="Goolsby J.A."/>
            <person name="Tidwell J."/>
            <person name="Bellgard S.E."/>
            <person name="Bellgard M.I."/>
        </authorList>
    </citation>
    <scope>NUCLEOTIDE SEQUENCE</scope>
    <source>
        <tissue evidence="1">Shoot tissue taken approximately 20 cm above the soil surface</tissue>
    </source>
</reference>
<reference evidence="1" key="1">
    <citation type="submission" date="2014-09" db="EMBL/GenBank/DDBJ databases">
        <authorList>
            <person name="Magalhaes I.L.F."/>
            <person name="Oliveira U."/>
            <person name="Santos F.R."/>
            <person name="Vidigal T.H.D.A."/>
            <person name="Brescovit A.D."/>
            <person name="Santos A.J."/>
        </authorList>
    </citation>
    <scope>NUCLEOTIDE SEQUENCE</scope>
    <source>
        <tissue evidence="1">Shoot tissue taken approximately 20 cm above the soil surface</tissue>
    </source>
</reference>
<organism evidence="1">
    <name type="scientific">Arundo donax</name>
    <name type="common">Giant reed</name>
    <name type="synonym">Donax arundinaceus</name>
    <dbReference type="NCBI Taxonomy" id="35708"/>
    <lineage>
        <taxon>Eukaryota</taxon>
        <taxon>Viridiplantae</taxon>
        <taxon>Streptophyta</taxon>
        <taxon>Embryophyta</taxon>
        <taxon>Tracheophyta</taxon>
        <taxon>Spermatophyta</taxon>
        <taxon>Magnoliopsida</taxon>
        <taxon>Liliopsida</taxon>
        <taxon>Poales</taxon>
        <taxon>Poaceae</taxon>
        <taxon>PACMAD clade</taxon>
        <taxon>Arundinoideae</taxon>
        <taxon>Arundineae</taxon>
        <taxon>Arundo</taxon>
    </lineage>
</organism>
<protein>
    <submittedName>
        <fullName evidence="1">Uncharacterized protein</fullName>
    </submittedName>
</protein>
<sequence>MDEQAETKLFSSGLRCMFAYFEQITD</sequence>
<dbReference type="EMBL" id="GBRH01250700">
    <property type="protein sequence ID" value="JAD47195.1"/>
    <property type="molecule type" value="Transcribed_RNA"/>
</dbReference>
<proteinExistence type="predicted"/>